<dbReference type="EMBL" id="FOIR01000001">
    <property type="protein sequence ID" value="SEV86702.1"/>
    <property type="molecule type" value="Genomic_DNA"/>
</dbReference>
<protein>
    <submittedName>
        <fullName evidence="1">Uncharacterized protein</fullName>
    </submittedName>
</protein>
<dbReference type="AlphaFoldDB" id="A0A1I0MEG7"/>
<gene>
    <name evidence="1" type="ORF">SAMN05216290_0328</name>
</gene>
<accession>A0A1I0MEG7</accession>
<dbReference type="GeneID" id="99985091"/>
<dbReference type="Proteomes" id="UP000199437">
    <property type="component" value="Unassembled WGS sequence"/>
</dbReference>
<reference evidence="2" key="1">
    <citation type="submission" date="2016-10" db="EMBL/GenBank/DDBJ databases">
        <authorList>
            <person name="Varghese N."/>
            <person name="Submissions S."/>
        </authorList>
    </citation>
    <scope>NUCLEOTIDE SEQUENCE [LARGE SCALE GENOMIC DNA]</scope>
    <source>
        <strain evidence="2">CGMCC 1.12402</strain>
    </source>
</reference>
<keyword evidence="2" id="KW-1185">Reference proteome</keyword>
<dbReference type="OrthoDB" id="982713at2"/>
<dbReference type="STRING" id="1267423.SAMN05216290_0328"/>
<evidence type="ECO:0000313" key="2">
    <source>
        <dbReference type="Proteomes" id="UP000199437"/>
    </source>
</evidence>
<sequence>MIKTFTQDDLVRYIYKETTTEENSEIEQAMLFDDALAKDYAELSSVVLALDGAQVAPAQSSVDAILSYSKSYHLHSA</sequence>
<organism evidence="1 2">
    <name type="scientific">Roseivirga pacifica</name>
    <dbReference type="NCBI Taxonomy" id="1267423"/>
    <lineage>
        <taxon>Bacteria</taxon>
        <taxon>Pseudomonadati</taxon>
        <taxon>Bacteroidota</taxon>
        <taxon>Cytophagia</taxon>
        <taxon>Cytophagales</taxon>
        <taxon>Roseivirgaceae</taxon>
        <taxon>Roseivirga</taxon>
    </lineage>
</organism>
<name>A0A1I0MEG7_9BACT</name>
<dbReference type="RefSeq" id="WP_090256653.1">
    <property type="nucleotide sequence ID" value="NZ_FOIR01000001.1"/>
</dbReference>
<proteinExistence type="predicted"/>
<evidence type="ECO:0000313" key="1">
    <source>
        <dbReference type="EMBL" id="SEV86702.1"/>
    </source>
</evidence>